<name>A0AA38JBJ4_9AGAR</name>
<protein>
    <submittedName>
        <fullName evidence="1">Uncharacterized protein</fullName>
    </submittedName>
</protein>
<comment type="caution">
    <text evidence="1">The sequence shown here is derived from an EMBL/GenBank/DDBJ whole genome shotgun (WGS) entry which is preliminary data.</text>
</comment>
<dbReference type="AlphaFoldDB" id="A0AA38JBJ4"/>
<organism evidence="1 2">
    <name type="scientific">Lentinula guzmanii</name>
    <dbReference type="NCBI Taxonomy" id="2804957"/>
    <lineage>
        <taxon>Eukaryota</taxon>
        <taxon>Fungi</taxon>
        <taxon>Dikarya</taxon>
        <taxon>Basidiomycota</taxon>
        <taxon>Agaricomycotina</taxon>
        <taxon>Agaricomycetes</taxon>
        <taxon>Agaricomycetidae</taxon>
        <taxon>Agaricales</taxon>
        <taxon>Marasmiineae</taxon>
        <taxon>Omphalotaceae</taxon>
        <taxon>Lentinula</taxon>
    </lineage>
</organism>
<proteinExistence type="predicted"/>
<gene>
    <name evidence="1" type="ORF">DFJ43DRAFT_1158863</name>
</gene>
<sequence>MGLGASDADWYIPEDASAAIELFYKAENHGKLGQGGNPPKAALNECAAYLVKNLKIKGIFEATVAVA</sequence>
<evidence type="ECO:0000313" key="2">
    <source>
        <dbReference type="Proteomes" id="UP001176059"/>
    </source>
</evidence>
<reference evidence="1" key="1">
    <citation type="submission" date="2022-08" db="EMBL/GenBank/DDBJ databases">
        <authorList>
            <consortium name="DOE Joint Genome Institute"/>
            <person name="Min B."/>
            <person name="Sierra-Patev S."/>
            <person name="Naranjo-Ortiz M."/>
            <person name="Looney B."/>
            <person name="Konkel Z."/>
            <person name="Slot J.C."/>
            <person name="Sakamoto Y."/>
            <person name="Steenwyk J.L."/>
            <person name="Rokas A."/>
            <person name="Carro J."/>
            <person name="Camarero S."/>
            <person name="Ferreira P."/>
            <person name="Molpeceres G."/>
            <person name="Ruiz-duenas F.J."/>
            <person name="Serrano A."/>
            <person name="Henrissat B."/>
            <person name="Drula E."/>
            <person name="Hughes K.W."/>
            <person name="Mata J.L."/>
            <person name="Ishikawa N.K."/>
            <person name="Vargas-Isla R."/>
            <person name="Ushijima S."/>
            <person name="Smith C.A."/>
            <person name="Ahrendt S."/>
            <person name="Andreopoulos W."/>
            <person name="He G."/>
            <person name="LaButti K."/>
            <person name="Lipzen A."/>
            <person name="Ng V."/>
            <person name="Riley R."/>
            <person name="Sandor L."/>
            <person name="Barry K."/>
            <person name="Martinez A.T."/>
            <person name="Xiao Y."/>
            <person name="Gibbons J.G."/>
            <person name="Terashima K."/>
            <person name="Hibbett D.S."/>
            <person name="Grigoriev I.V."/>
        </authorList>
    </citation>
    <scope>NUCLEOTIDE SEQUENCE</scope>
    <source>
        <strain evidence="1">ET3784</strain>
    </source>
</reference>
<reference evidence="1" key="2">
    <citation type="journal article" date="2023" name="Proc. Natl. Acad. Sci. U.S.A.">
        <title>A global phylogenomic analysis of the shiitake genus Lentinula.</title>
        <authorList>
            <person name="Sierra-Patev S."/>
            <person name="Min B."/>
            <person name="Naranjo-Ortiz M."/>
            <person name="Looney B."/>
            <person name="Konkel Z."/>
            <person name="Slot J.C."/>
            <person name="Sakamoto Y."/>
            <person name="Steenwyk J.L."/>
            <person name="Rokas A."/>
            <person name="Carro J."/>
            <person name="Camarero S."/>
            <person name="Ferreira P."/>
            <person name="Molpeceres G."/>
            <person name="Ruiz-Duenas F.J."/>
            <person name="Serrano A."/>
            <person name="Henrissat B."/>
            <person name="Drula E."/>
            <person name="Hughes K.W."/>
            <person name="Mata J.L."/>
            <person name="Ishikawa N.K."/>
            <person name="Vargas-Isla R."/>
            <person name="Ushijima S."/>
            <person name="Smith C.A."/>
            <person name="Donoghue J."/>
            <person name="Ahrendt S."/>
            <person name="Andreopoulos W."/>
            <person name="He G."/>
            <person name="LaButti K."/>
            <person name="Lipzen A."/>
            <person name="Ng V."/>
            <person name="Riley R."/>
            <person name="Sandor L."/>
            <person name="Barry K."/>
            <person name="Martinez A.T."/>
            <person name="Xiao Y."/>
            <person name="Gibbons J.G."/>
            <person name="Terashima K."/>
            <person name="Grigoriev I.V."/>
            <person name="Hibbett D."/>
        </authorList>
    </citation>
    <scope>NUCLEOTIDE SEQUENCE</scope>
    <source>
        <strain evidence="1">ET3784</strain>
    </source>
</reference>
<dbReference type="Proteomes" id="UP001176059">
    <property type="component" value="Unassembled WGS sequence"/>
</dbReference>
<accession>A0AA38JBJ4</accession>
<keyword evidence="2" id="KW-1185">Reference proteome</keyword>
<dbReference type="EMBL" id="JANVFO010000061">
    <property type="protein sequence ID" value="KAJ3720749.1"/>
    <property type="molecule type" value="Genomic_DNA"/>
</dbReference>
<evidence type="ECO:0000313" key="1">
    <source>
        <dbReference type="EMBL" id="KAJ3720749.1"/>
    </source>
</evidence>